<evidence type="ECO:0000313" key="2">
    <source>
        <dbReference type="EMBL" id="PWK23196.1"/>
    </source>
</evidence>
<dbReference type="EMBL" id="JACWLN010000001">
    <property type="protein sequence ID" value="MBD1259663.1"/>
    <property type="molecule type" value="Genomic_DNA"/>
</dbReference>
<dbReference type="GO" id="GO:0000160">
    <property type="term" value="P:phosphorelay signal transduction system"/>
    <property type="evidence" value="ECO:0007669"/>
    <property type="project" value="InterPro"/>
</dbReference>
<evidence type="ECO:0000313" key="3">
    <source>
        <dbReference type="Proteomes" id="UP000245667"/>
    </source>
</evidence>
<keyword evidence="4" id="KW-1185">Reference proteome</keyword>
<sequence>MEQPNLSYIKELAGDDIAFERKFIDIIKQEFPLEVAEYMGLINKDLPRSAAETVHKLKHKFNILSMEKAYVFSVNYEEELRLGHTELHPKFTAILNHIETYLKTI</sequence>
<dbReference type="InterPro" id="IPR036641">
    <property type="entry name" value="HPT_dom_sf"/>
</dbReference>
<reference evidence="2 3" key="1">
    <citation type="submission" date="2018-05" db="EMBL/GenBank/DDBJ databases">
        <title>Genomic Encyclopedia of Archaeal and Bacterial Type Strains, Phase II (KMG-II): from individual species to whole genera.</title>
        <authorList>
            <person name="Goeker M."/>
        </authorList>
    </citation>
    <scope>NUCLEOTIDE SEQUENCE [LARGE SCALE GENOMIC DNA]</scope>
    <source>
        <strain evidence="2 3">DSM 23514</strain>
    </source>
</reference>
<dbReference type="Proteomes" id="UP000245667">
    <property type="component" value="Unassembled WGS sequence"/>
</dbReference>
<dbReference type="SUPFAM" id="SSF47226">
    <property type="entry name" value="Histidine-containing phosphotransfer domain, HPT domain"/>
    <property type="match status" value="1"/>
</dbReference>
<evidence type="ECO:0000313" key="4">
    <source>
        <dbReference type="Proteomes" id="UP000651837"/>
    </source>
</evidence>
<gene>
    <name evidence="1" type="ORF">HZY62_03625</name>
    <name evidence="2" type="ORF">LX92_02525</name>
</gene>
<proteinExistence type="predicted"/>
<reference evidence="1 4" key="2">
    <citation type="submission" date="2020-07" db="EMBL/GenBank/DDBJ databases">
        <title>The draft genome sequence of Maribacter polysiphoniae KCTC 22021.</title>
        <authorList>
            <person name="Mu L."/>
        </authorList>
    </citation>
    <scope>NUCLEOTIDE SEQUENCE [LARGE SCALE GENOMIC DNA]</scope>
    <source>
        <strain evidence="1 4">KCTC 22021</strain>
    </source>
</reference>
<comment type="caution">
    <text evidence="2">The sequence shown here is derived from an EMBL/GenBank/DDBJ whole genome shotgun (WGS) entry which is preliminary data.</text>
</comment>
<protein>
    <submittedName>
        <fullName evidence="1">Hpt domain-containing protein</fullName>
    </submittedName>
</protein>
<dbReference type="RefSeq" id="WP_109651104.1">
    <property type="nucleotide sequence ID" value="NZ_JACWLN010000001.1"/>
</dbReference>
<evidence type="ECO:0000313" key="1">
    <source>
        <dbReference type="EMBL" id="MBD1259663.1"/>
    </source>
</evidence>
<accession>A0A316DZM7</accession>
<dbReference type="AlphaFoldDB" id="A0A316DZM7"/>
<dbReference type="EMBL" id="QGGQ01000005">
    <property type="protein sequence ID" value="PWK23196.1"/>
    <property type="molecule type" value="Genomic_DNA"/>
</dbReference>
<organism evidence="2 3">
    <name type="scientific">Maribacter polysiphoniae</name>
    <dbReference type="NCBI Taxonomy" id="429344"/>
    <lineage>
        <taxon>Bacteria</taxon>
        <taxon>Pseudomonadati</taxon>
        <taxon>Bacteroidota</taxon>
        <taxon>Flavobacteriia</taxon>
        <taxon>Flavobacteriales</taxon>
        <taxon>Flavobacteriaceae</taxon>
        <taxon>Maribacter</taxon>
    </lineage>
</organism>
<name>A0A316DZM7_9FLAO</name>
<dbReference type="OrthoDB" id="1441381at2"/>
<dbReference type="Proteomes" id="UP000651837">
    <property type="component" value="Unassembled WGS sequence"/>
</dbReference>